<feature type="domain" description="YjeF C-terminal" evidence="7">
    <location>
        <begin position="6"/>
        <end position="297"/>
    </location>
</feature>
<feature type="binding site" evidence="6">
    <location>
        <position position="237"/>
    </location>
    <ligand>
        <name>AMP</name>
        <dbReference type="ChEBI" id="CHEBI:456215"/>
    </ligand>
</feature>
<dbReference type="PANTHER" id="PTHR12592:SF0">
    <property type="entry name" value="ATP-DEPENDENT (S)-NAD(P)H-HYDRATE DEHYDRATASE"/>
    <property type="match status" value="1"/>
</dbReference>
<sequence>MAVEITKEFVWQSIPPRARESHKGTFGSVLAVAGSAFYRGAALLAAEGALRTGAGIVTLASVEPVVSAAVTRLPECCLCPCKEGAQGGIAPENVPLLRRQKATVLLLGPGLGGTAQSAARATETRTLVQQLLPGFAGAAVLDADGLNAAAQLLADGKPFPHPAGELVVTPHPGEMARLTGLSAAELAADREGAALRYAKAWNAVVVLKGARTVVASPDGRVCVNPTGNPGLARGGSGDVLAGMLAALLACGLPAYQAAACAVYLHGAAADRAAAKRGEYGMLPHDILPELGALFAENQR</sequence>
<dbReference type="Gene3D" id="3.40.1190.20">
    <property type="match status" value="1"/>
</dbReference>
<dbReference type="EMBL" id="CYXN01000011">
    <property type="protein sequence ID" value="CUN02668.1"/>
    <property type="molecule type" value="Genomic_DNA"/>
</dbReference>
<dbReference type="GO" id="GO:0110051">
    <property type="term" value="P:metabolite repair"/>
    <property type="evidence" value="ECO:0007669"/>
    <property type="project" value="TreeGrafter"/>
</dbReference>
<comment type="catalytic activity">
    <reaction evidence="6">
        <text>(6S)-NADHX + ADP = AMP + phosphate + NADH + H(+)</text>
        <dbReference type="Rhea" id="RHEA:32223"/>
        <dbReference type="ChEBI" id="CHEBI:15378"/>
        <dbReference type="ChEBI" id="CHEBI:43474"/>
        <dbReference type="ChEBI" id="CHEBI:57945"/>
        <dbReference type="ChEBI" id="CHEBI:64074"/>
        <dbReference type="ChEBI" id="CHEBI:456215"/>
        <dbReference type="ChEBI" id="CHEBI:456216"/>
        <dbReference type="EC" id="4.2.1.136"/>
    </reaction>
</comment>
<evidence type="ECO:0000313" key="9">
    <source>
        <dbReference type="Proteomes" id="UP000095649"/>
    </source>
</evidence>
<keyword evidence="5 6" id="KW-0456">Lyase</keyword>
<name>A0A173TN82_9FIRM</name>
<dbReference type="HAMAP" id="MF_01965">
    <property type="entry name" value="NADHX_dehydratase"/>
    <property type="match status" value="1"/>
</dbReference>
<feature type="binding site" evidence="6">
    <location>
        <position position="41"/>
    </location>
    <ligand>
        <name>(6S)-NADPHX</name>
        <dbReference type="ChEBI" id="CHEBI:64076"/>
    </ligand>
</feature>
<comment type="subunit">
    <text evidence="6">Homotetramer.</text>
</comment>
<dbReference type="InterPro" id="IPR017953">
    <property type="entry name" value="Carbohydrate_kinase_pred_CS"/>
</dbReference>
<keyword evidence="2 6" id="KW-0067">ATP-binding</keyword>
<dbReference type="AlphaFoldDB" id="A0A173TN82"/>
<dbReference type="SUPFAM" id="SSF53613">
    <property type="entry name" value="Ribokinase-like"/>
    <property type="match status" value="1"/>
</dbReference>
<dbReference type="GO" id="GO:0052856">
    <property type="term" value="F:NAD(P)HX epimerase activity"/>
    <property type="evidence" value="ECO:0007669"/>
    <property type="project" value="TreeGrafter"/>
</dbReference>
<dbReference type="EC" id="4.2.1.136" evidence="6"/>
<comment type="catalytic activity">
    <reaction evidence="6">
        <text>(6S)-NADPHX + ADP = AMP + phosphate + NADPH + H(+)</text>
        <dbReference type="Rhea" id="RHEA:32235"/>
        <dbReference type="ChEBI" id="CHEBI:15378"/>
        <dbReference type="ChEBI" id="CHEBI:43474"/>
        <dbReference type="ChEBI" id="CHEBI:57783"/>
        <dbReference type="ChEBI" id="CHEBI:64076"/>
        <dbReference type="ChEBI" id="CHEBI:456215"/>
        <dbReference type="ChEBI" id="CHEBI:456216"/>
        <dbReference type="EC" id="4.2.1.136"/>
    </reaction>
</comment>
<dbReference type="CDD" id="cd01171">
    <property type="entry name" value="YXKO-related"/>
    <property type="match status" value="1"/>
</dbReference>
<feature type="binding site" evidence="6">
    <location>
        <begin position="208"/>
        <end position="212"/>
    </location>
    <ligand>
        <name>AMP</name>
        <dbReference type="ChEBI" id="CHEBI:456215"/>
    </ligand>
</feature>
<protein>
    <recommendedName>
        <fullName evidence="6">ADP-dependent (S)-NAD(P)H-hydrate dehydratase</fullName>
        <ecNumber evidence="6">4.2.1.136</ecNumber>
    </recommendedName>
    <alternativeName>
        <fullName evidence="6">ADP-dependent NAD(P)HX dehydratase</fullName>
    </alternativeName>
</protein>
<dbReference type="GO" id="GO:0052855">
    <property type="term" value="F:ADP-dependent NAD(P)H-hydrate dehydratase activity"/>
    <property type="evidence" value="ECO:0007669"/>
    <property type="project" value="UniProtKB-UniRule"/>
</dbReference>
<feature type="binding site" evidence="6">
    <location>
        <position position="171"/>
    </location>
    <ligand>
        <name>(6S)-NADPHX</name>
        <dbReference type="ChEBI" id="CHEBI:64076"/>
    </ligand>
</feature>
<dbReference type="OrthoDB" id="9806925at2"/>
<accession>A0A173TN82</accession>
<evidence type="ECO:0000256" key="1">
    <source>
        <dbReference type="ARBA" id="ARBA00022741"/>
    </source>
</evidence>
<evidence type="ECO:0000256" key="2">
    <source>
        <dbReference type="ARBA" id="ARBA00022840"/>
    </source>
</evidence>
<dbReference type="PANTHER" id="PTHR12592">
    <property type="entry name" value="ATP-DEPENDENT (S)-NAD(P)H-HYDRATE DEHYDRATASE FAMILY MEMBER"/>
    <property type="match status" value="1"/>
</dbReference>
<dbReference type="NCBIfam" id="TIGR00196">
    <property type="entry name" value="yjeF_cterm"/>
    <property type="match status" value="1"/>
</dbReference>
<gene>
    <name evidence="8" type="primary">nnr_2</name>
    <name evidence="6" type="synonym">nnrD</name>
    <name evidence="8" type="ORF">ERS852582_01599</name>
</gene>
<comment type="similarity">
    <text evidence="6">Belongs to the NnrD/CARKD family.</text>
</comment>
<dbReference type="GO" id="GO:0005524">
    <property type="term" value="F:ATP binding"/>
    <property type="evidence" value="ECO:0007669"/>
    <property type="project" value="UniProtKB-KW"/>
</dbReference>
<dbReference type="RefSeq" id="WP_055186063.1">
    <property type="nucleotide sequence ID" value="NZ_CYXN01000011.1"/>
</dbReference>
<proteinExistence type="inferred from homology"/>
<organism evidence="8 9">
    <name type="scientific">Faecalibacterium prausnitzii</name>
    <dbReference type="NCBI Taxonomy" id="853"/>
    <lineage>
        <taxon>Bacteria</taxon>
        <taxon>Bacillati</taxon>
        <taxon>Bacillota</taxon>
        <taxon>Clostridia</taxon>
        <taxon>Eubacteriales</taxon>
        <taxon>Oscillospiraceae</taxon>
        <taxon>Faecalibacterium</taxon>
    </lineage>
</organism>
<keyword evidence="1 6" id="KW-0547">Nucleotide-binding</keyword>
<dbReference type="Proteomes" id="UP000095649">
    <property type="component" value="Unassembled WGS sequence"/>
</dbReference>
<feature type="binding site" evidence="6">
    <location>
        <position position="110"/>
    </location>
    <ligand>
        <name>(6S)-NADPHX</name>
        <dbReference type="ChEBI" id="CHEBI:64076"/>
    </ligand>
</feature>
<dbReference type="PROSITE" id="PS01050">
    <property type="entry name" value="YJEF_C_2"/>
    <property type="match status" value="1"/>
</dbReference>
<dbReference type="InterPro" id="IPR000631">
    <property type="entry name" value="CARKD"/>
</dbReference>
<evidence type="ECO:0000256" key="5">
    <source>
        <dbReference type="ARBA" id="ARBA00023239"/>
    </source>
</evidence>
<evidence type="ECO:0000256" key="4">
    <source>
        <dbReference type="ARBA" id="ARBA00023027"/>
    </source>
</evidence>
<dbReference type="GO" id="GO:0046496">
    <property type="term" value="P:nicotinamide nucleotide metabolic process"/>
    <property type="evidence" value="ECO:0007669"/>
    <property type="project" value="UniProtKB-UniRule"/>
</dbReference>
<dbReference type="PROSITE" id="PS51383">
    <property type="entry name" value="YJEF_C_3"/>
    <property type="match status" value="1"/>
</dbReference>
<keyword evidence="3 6" id="KW-0521">NADP</keyword>
<dbReference type="InterPro" id="IPR029056">
    <property type="entry name" value="Ribokinase-like"/>
</dbReference>
<dbReference type="Pfam" id="PF01256">
    <property type="entry name" value="Carb_kinase"/>
    <property type="match status" value="1"/>
</dbReference>
<evidence type="ECO:0000256" key="3">
    <source>
        <dbReference type="ARBA" id="ARBA00022857"/>
    </source>
</evidence>
<evidence type="ECO:0000313" key="8">
    <source>
        <dbReference type="EMBL" id="CUN02668.1"/>
    </source>
</evidence>
<reference evidence="8 9" key="1">
    <citation type="submission" date="2015-09" db="EMBL/GenBank/DDBJ databases">
        <authorList>
            <consortium name="Pathogen Informatics"/>
        </authorList>
    </citation>
    <scope>NUCLEOTIDE SEQUENCE [LARGE SCALE GENOMIC DNA]</scope>
    <source>
        <strain evidence="8 9">2789STDY5834970</strain>
    </source>
</reference>
<comment type="cofactor">
    <cofactor evidence="6">
        <name>Mg(2+)</name>
        <dbReference type="ChEBI" id="CHEBI:18420"/>
    </cofactor>
</comment>
<comment type="function">
    <text evidence="6">Catalyzes the dehydration of the S-form of NAD(P)HX at the expense of ADP, which is converted to AMP. Together with NAD(P)HX epimerase, which catalyzes the epimerization of the S- and R-forms, the enzyme allows the repair of both epimers of NAD(P)HX, a damaged form of NAD(P)H that is a result of enzymatic or heat-dependent hydration.</text>
</comment>
<evidence type="ECO:0000259" key="7">
    <source>
        <dbReference type="PROSITE" id="PS51383"/>
    </source>
</evidence>
<feature type="binding site" evidence="6">
    <location>
        <position position="238"/>
    </location>
    <ligand>
        <name>(6S)-NADPHX</name>
        <dbReference type="ChEBI" id="CHEBI:64076"/>
    </ligand>
</feature>
<keyword evidence="4 6" id="KW-0520">NAD</keyword>
<evidence type="ECO:0000256" key="6">
    <source>
        <dbReference type="HAMAP-Rule" id="MF_01965"/>
    </source>
</evidence>